<organism evidence="2 3">
    <name type="scientific">Pseudoalteromonas luteoviolacea</name>
    <dbReference type="NCBI Taxonomy" id="43657"/>
    <lineage>
        <taxon>Bacteria</taxon>
        <taxon>Pseudomonadati</taxon>
        <taxon>Pseudomonadota</taxon>
        <taxon>Gammaproteobacteria</taxon>
        <taxon>Alteromonadales</taxon>
        <taxon>Pseudoalteromonadaceae</taxon>
        <taxon>Pseudoalteromonas</taxon>
    </lineage>
</organism>
<proteinExistence type="predicted"/>
<keyword evidence="1" id="KW-1133">Transmembrane helix</keyword>
<name>A0A1C0TUY0_9GAMM</name>
<feature type="transmembrane region" description="Helical" evidence="1">
    <location>
        <begin position="152"/>
        <end position="171"/>
    </location>
</feature>
<evidence type="ECO:0000313" key="3">
    <source>
        <dbReference type="Proteomes" id="UP000093366"/>
    </source>
</evidence>
<evidence type="ECO:0000313" key="2">
    <source>
        <dbReference type="EMBL" id="OCQ23127.1"/>
    </source>
</evidence>
<protein>
    <recommendedName>
        <fullName evidence="4">DUF3278 domain-containing protein</fullName>
    </recommendedName>
</protein>
<dbReference type="EMBL" id="MAUJ01000001">
    <property type="protein sequence ID" value="OCQ23127.1"/>
    <property type="molecule type" value="Genomic_DNA"/>
</dbReference>
<dbReference type="AlphaFoldDB" id="A0A1C0TUY0"/>
<dbReference type="Proteomes" id="UP000093366">
    <property type="component" value="Unassembled WGS sequence"/>
</dbReference>
<feature type="transmembrane region" description="Helical" evidence="1">
    <location>
        <begin position="66"/>
        <end position="86"/>
    </location>
</feature>
<evidence type="ECO:0008006" key="4">
    <source>
        <dbReference type="Google" id="ProtNLM"/>
    </source>
</evidence>
<comment type="caution">
    <text evidence="2">The sequence shown here is derived from an EMBL/GenBank/DDBJ whole genome shotgun (WGS) entry which is preliminary data.</text>
</comment>
<keyword evidence="1" id="KW-0472">Membrane</keyword>
<gene>
    <name evidence="2" type="ORF">A7985_04030</name>
</gene>
<dbReference type="OrthoDB" id="6313503at2"/>
<feature type="transmembrane region" description="Helical" evidence="1">
    <location>
        <begin position="36"/>
        <end position="60"/>
    </location>
</feature>
<evidence type="ECO:0000256" key="1">
    <source>
        <dbReference type="SAM" id="Phobius"/>
    </source>
</evidence>
<sequence>MDNNEFEQLSSLWQSTEQKSLPHMDKLIKRHKRHGFILKLNIVIECVAILAVSSLFLMSLIEKASLIKQIWVGFATIWGITLFVLMSKSRLSSLKHLKSGQLSSSIEAHKKLLKNEILRWDLSIKATWVFVLAMGVFAVSKCVFAPCDADSGLHIVISFLVLGVAQSVFFVKRRAAKRVLLTLEQ</sequence>
<dbReference type="RefSeq" id="WP_065789112.1">
    <property type="nucleotide sequence ID" value="NZ_MAUJ01000001.1"/>
</dbReference>
<accession>A0A1C0TUY0</accession>
<feature type="transmembrane region" description="Helical" evidence="1">
    <location>
        <begin position="126"/>
        <end position="146"/>
    </location>
</feature>
<keyword evidence="1" id="KW-0812">Transmembrane</keyword>
<reference evidence="3" key="1">
    <citation type="submission" date="2016-07" db="EMBL/GenBank/DDBJ databases">
        <authorList>
            <person name="Florea S."/>
            <person name="Webb J.S."/>
            <person name="Jaromczyk J."/>
            <person name="Schardl C.L."/>
        </authorList>
    </citation>
    <scope>NUCLEOTIDE SEQUENCE [LARGE SCALE GENOMIC DNA]</scope>
    <source>
        <strain evidence="3">IPB1</strain>
    </source>
</reference>